<organism evidence="1 2">
    <name type="scientific">Acinetobacter gerneri</name>
    <dbReference type="NCBI Taxonomy" id="202952"/>
    <lineage>
        <taxon>Bacteria</taxon>
        <taxon>Pseudomonadati</taxon>
        <taxon>Pseudomonadota</taxon>
        <taxon>Gammaproteobacteria</taxon>
        <taxon>Moraxellales</taxon>
        <taxon>Moraxellaceae</taxon>
        <taxon>Acinetobacter</taxon>
    </lineage>
</organism>
<comment type="caution">
    <text evidence="1">The sequence shown here is derived from an EMBL/GenBank/DDBJ whole genome shotgun (WGS) entry which is preliminary data.</text>
</comment>
<protein>
    <submittedName>
        <fullName evidence="1">Uncharacterized protein</fullName>
    </submittedName>
</protein>
<dbReference type="Proteomes" id="UP001243195">
    <property type="component" value="Unassembled WGS sequence"/>
</dbReference>
<dbReference type="EMBL" id="JAVIDA010000024">
    <property type="protein sequence ID" value="MDQ9072705.1"/>
    <property type="molecule type" value="Genomic_DNA"/>
</dbReference>
<evidence type="ECO:0000313" key="2">
    <source>
        <dbReference type="Proteomes" id="UP001243195"/>
    </source>
</evidence>
<gene>
    <name evidence="1" type="ORF">RFH51_14700</name>
</gene>
<dbReference type="RefSeq" id="WP_277092012.1">
    <property type="nucleotide sequence ID" value="NZ_JAKVJG010000026.1"/>
</dbReference>
<reference evidence="1" key="1">
    <citation type="submission" date="2023-08" db="EMBL/GenBank/DDBJ databases">
        <title>Emergence of clinically-relevant ST2 carbapenem-resistant Acinetobacter baumannii strains in hospital sewages in Zhejiang, East of China.</title>
        <authorList>
            <person name="Kaichao C."/>
            <person name="Zhang R."/>
        </authorList>
    </citation>
    <scope>NUCLEOTIDE SEQUENCE</scope>
    <source>
        <strain evidence="1">M-SY-60</strain>
    </source>
</reference>
<proteinExistence type="predicted"/>
<accession>A0AAW8JK95</accession>
<name>A0AAW8JK95_9GAMM</name>
<dbReference type="AlphaFoldDB" id="A0AAW8JK95"/>
<evidence type="ECO:0000313" key="1">
    <source>
        <dbReference type="EMBL" id="MDQ9072705.1"/>
    </source>
</evidence>
<sequence>MNKKYEFYTLQQIYYFLLERPNFLNTGEFNKIQAFFAECHDGDSASFKFTPPFKFSGQFGDKQEISIRLAPEFNNRDIFLKWSENILN</sequence>